<dbReference type="GO" id="GO:0006397">
    <property type="term" value="P:mRNA processing"/>
    <property type="evidence" value="ECO:0007669"/>
    <property type="project" value="UniProtKB-UniRule"/>
</dbReference>
<keyword evidence="9" id="KW-0699">rRNA-binding</keyword>
<evidence type="ECO:0000256" key="7">
    <source>
        <dbReference type="ARBA" id="ARBA00022801"/>
    </source>
</evidence>
<dbReference type="HAMAP" id="MF_00104">
    <property type="entry name" value="RNase_III"/>
    <property type="match status" value="1"/>
</dbReference>
<sequence>MAEEARAAVEQILGYRFANARLLQEALTHRSAAGAGQGSNERLEFLGDRVLGLAISVWLTEHYPREQEGALGRRLAHLVSQPVLAEVAETLGLPALLSVAPGEARAGVRRRASVLADAVEALLGAVFLDGGLDPVQRFVRANFAAAMVAEAEPPKDAKTGLQEWGQARGFGLPLYDIVSRDGPSHEPHFVISVRLGESEARGAAGSRRAAEQVAAQALLDQLKRATDRQAKPGPKSK</sequence>
<accession>A0A964E3U3</accession>
<evidence type="ECO:0000256" key="2">
    <source>
        <dbReference type="ARBA" id="ARBA00010183"/>
    </source>
</evidence>
<keyword evidence="4 9" id="KW-0507">mRNA processing</keyword>
<dbReference type="GO" id="GO:0005737">
    <property type="term" value="C:cytoplasm"/>
    <property type="evidence" value="ECO:0007669"/>
    <property type="project" value="UniProtKB-SubCell"/>
</dbReference>
<dbReference type="InterPro" id="IPR036389">
    <property type="entry name" value="RNase_III_sf"/>
</dbReference>
<evidence type="ECO:0000256" key="8">
    <source>
        <dbReference type="ARBA" id="ARBA00022884"/>
    </source>
</evidence>
<feature type="binding site" evidence="9">
    <location>
        <position position="117"/>
    </location>
    <ligand>
        <name>Mg(2+)</name>
        <dbReference type="ChEBI" id="CHEBI:18420"/>
    </ligand>
</feature>
<dbReference type="InterPro" id="IPR000999">
    <property type="entry name" value="RNase_III_dom"/>
</dbReference>
<dbReference type="Gene3D" id="3.30.160.20">
    <property type="match status" value="1"/>
</dbReference>
<keyword evidence="8 9" id="KW-0694">RNA-binding</keyword>
<protein>
    <recommendedName>
        <fullName evidence="9">Ribonuclease 3</fullName>
        <ecNumber evidence="9">3.1.26.3</ecNumber>
    </recommendedName>
    <alternativeName>
        <fullName evidence="9">Ribonuclease III</fullName>
        <shortName evidence="9">RNase III</shortName>
    </alternativeName>
</protein>
<keyword evidence="7 9" id="KW-0378">Hydrolase</keyword>
<dbReference type="AlphaFoldDB" id="A0A964E3U3"/>
<feature type="binding site" evidence="9">
    <location>
        <position position="120"/>
    </location>
    <ligand>
        <name>Mg(2+)</name>
        <dbReference type="ChEBI" id="CHEBI:18420"/>
    </ligand>
</feature>
<dbReference type="GO" id="GO:0019843">
    <property type="term" value="F:rRNA binding"/>
    <property type="evidence" value="ECO:0007669"/>
    <property type="project" value="UniProtKB-KW"/>
</dbReference>
<feature type="active site" evidence="9">
    <location>
        <position position="120"/>
    </location>
</feature>
<dbReference type="SMART" id="SM00535">
    <property type="entry name" value="RIBOc"/>
    <property type="match status" value="1"/>
</dbReference>
<evidence type="ECO:0000313" key="12">
    <source>
        <dbReference type="EMBL" id="MCB8880308.1"/>
    </source>
</evidence>
<dbReference type="FunFam" id="1.10.1520.10:FF:000001">
    <property type="entry name" value="Ribonuclease 3"/>
    <property type="match status" value="1"/>
</dbReference>
<dbReference type="CDD" id="cd10845">
    <property type="entry name" value="DSRM_RNAse_III_family"/>
    <property type="match status" value="1"/>
</dbReference>
<comment type="cofactor">
    <cofactor evidence="9">
        <name>Mg(2+)</name>
        <dbReference type="ChEBI" id="CHEBI:18420"/>
    </cofactor>
</comment>
<reference evidence="12 13" key="1">
    <citation type="journal article" date="2021" name="Microorganisms">
        <title>Acidisoma silvae sp. nov. and Acidisomacellulosilytica sp. nov., Two Acidophilic Bacteria Isolated from Decaying Wood, Hydrolyzing Cellulose and Producing Poly-3-hydroxybutyrate.</title>
        <authorList>
            <person name="Mieszkin S."/>
            <person name="Pouder E."/>
            <person name="Uroz S."/>
            <person name="Simon-Colin C."/>
            <person name="Alain K."/>
        </authorList>
    </citation>
    <scope>NUCLEOTIDE SEQUENCE [LARGE SCALE GENOMIC DNA]</scope>
    <source>
        <strain evidence="12 13">HW T5.17</strain>
    </source>
</reference>
<keyword evidence="9" id="KW-0460">Magnesium</keyword>
<evidence type="ECO:0000313" key="13">
    <source>
        <dbReference type="Proteomes" id="UP000721844"/>
    </source>
</evidence>
<evidence type="ECO:0000259" key="11">
    <source>
        <dbReference type="PROSITE" id="PS50142"/>
    </source>
</evidence>
<dbReference type="GO" id="GO:0006364">
    <property type="term" value="P:rRNA processing"/>
    <property type="evidence" value="ECO:0007669"/>
    <property type="project" value="UniProtKB-UniRule"/>
</dbReference>
<dbReference type="EC" id="3.1.26.3" evidence="9"/>
<comment type="function">
    <text evidence="9">Digests double-stranded RNA. Involved in the processing of primary rRNA transcript to yield the immediate precursors to the large and small rRNAs (23S and 16S). Processes some mRNAs, and tRNAs when they are encoded in the rRNA operon. Processes pre-crRNA and tracrRNA of type II CRISPR loci if present in the organism.</text>
</comment>
<dbReference type="PROSITE" id="PS50142">
    <property type="entry name" value="RNASE_3_2"/>
    <property type="match status" value="1"/>
</dbReference>
<keyword evidence="9" id="KW-0479">Metal-binding</keyword>
<dbReference type="Proteomes" id="UP000721844">
    <property type="component" value="Unassembled WGS sequence"/>
</dbReference>
<comment type="subunit">
    <text evidence="9">Homodimer.</text>
</comment>
<dbReference type="SUPFAM" id="SSF69065">
    <property type="entry name" value="RNase III domain-like"/>
    <property type="match status" value="1"/>
</dbReference>
<dbReference type="SMART" id="SM00358">
    <property type="entry name" value="DSRM"/>
    <property type="match status" value="1"/>
</dbReference>
<dbReference type="InterPro" id="IPR011907">
    <property type="entry name" value="RNase_III"/>
</dbReference>
<evidence type="ECO:0000259" key="10">
    <source>
        <dbReference type="PROSITE" id="PS50137"/>
    </source>
</evidence>
<feature type="domain" description="RNase III" evidence="11">
    <location>
        <begin position="6"/>
        <end position="131"/>
    </location>
</feature>
<feature type="binding site" evidence="9">
    <location>
        <position position="44"/>
    </location>
    <ligand>
        <name>Mg(2+)</name>
        <dbReference type="ChEBI" id="CHEBI:18420"/>
    </ligand>
</feature>
<dbReference type="GO" id="GO:0010468">
    <property type="term" value="P:regulation of gene expression"/>
    <property type="evidence" value="ECO:0007669"/>
    <property type="project" value="TreeGrafter"/>
</dbReference>
<dbReference type="SUPFAM" id="SSF54768">
    <property type="entry name" value="dsRNA-binding domain-like"/>
    <property type="match status" value="1"/>
</dbReference>
<dbReference type="CDD" id="cd00593">
    <property type="entry name" value="RIBOc"/>
    <property type="match status" value="1"/>
</dbReference>
<dbReference type="GO" id="GO:0046872">
    <property type="term" value="F:metal ion binding"/>
    <property type="evidence" value="ECO:0007669"/>
    <property type="project" value="UniProtKB-KW"/>
</dbReference>
<keyword evidence="6 9" id="KW-0255">Endonuclease</keyword>
<evidence type="ECO:0000256" key="6">
    <source>
        <dbReference type="ARBA" id="ARBA00022759"/>
    </source>
</evidence>
<dbReference type="PROSITE" id="PS00517">
    <property type="entry name" value="RNASE_3_1"/>
    <property type="match status" value="1"/>
</dbReference>
<comment type="subcellular location">
    <subcellularLocation>
        <location evidence="9">Cytoplasm</location>
    </subcellularLocation>
</comment>
<name>A0A964E3U3_9PROT</name>
<evidence type="ECO:0000256" key="3">
    <source>
        <dbReference type="ARBA" id="ARBA00022552"/>
    </source>
</evidence>
<dbReference type="PANTHER" id="PTHR11207:SF0">
    <property type="entry name" value="RIBONUCLEASE 3"/>
    <property type="match status" value="1"/>
</dbReference>
<keyword evidence="9" id="KW-0819">tRNA processing</keyword>
<evidence type="ECO:0000256" key="4">
    <source>
        <dbReference type="ARBA" id="ARBA00022664"/>
    </source>
</evidence>
<keyword evidence="3 9" id="KW-0698">rRNA processing</keyword>
<dbReference type="Gene3D" id="1.10.1520.10">
    <property type="entry name" value="Ribonuclease III domain"/>
    <property type="match status" value="1"/>
</dbReference>
<dbReference type="GO" id="GO:0003725">
    <property type="term" value="F:double-stranded RNA binding"/>
    <property type="evidence" value="ECO:0007669"/>
    <property type="project" value="TreeGrafter"/>
</dbReference>
<feature type="domain" description="DRBM" evidence="10">
    <location>
        <begin position="156"/>
        <end position="224"/>
    </location>
</feature>
<keyword evidence="13" id="KW-1185">Reference proteome</keyword>
<dbReference type="GO" id="GO:0008033">
    <property type="term" value="P:tRNA processing"/>
    <property type="evidence" value="ECO:0007669"/>
    <property type="project" value="UniProtKB-KW"/>
</dbReference>
<dbReference type="GO" id="GO:0004525">
    <property type="term" value="F:ribonuclease III activity"/>
    <property type="evidence" value="ECO:0007669"/>
    <property type="project" value="UniProtKB-UniRule"/>
</dbReference>
<evidence type="ECO:0000256" key="1">
    <source>
        <dbReference type="ARBA" id="ARBA00000109"/>
    </source>
</evidence>
<organism evidence="12 13">
    <name type="scientific">Acidisoma cellulosilyticum</name>
    <dbReference type="NCBI Taxonomy" id="2802395"/>
    <lineage>
        <taxon>Bacteria</taxon>
        <taxon>Pseudomonadati</taxon>
        <taxon>Pseudomonadota</taxon>
        <taxon>Alphaproteobacteria</taxon>
        <taxon>Acetobacterales</taxon>
        <taxon>Acidocellaceae</taxon>
        <taxon>Acidisoma</taxon>
    </lineage>
</organism>
<dbReference type="InterPro" id="IPR014720">
    <property type="entry name" value="dsRBD_dom"/>
</dbReference>
<dbReference type="PROSITE" id="PS50137">
    <property type="entry name" value="DS_RBD"/>
    <property type="match status" value="1"/>
</dbReference>
<dbReference type="PANTHER" id="PTHR11207">
    <property type="entry name" value="RIBONUCLEASE III"/>
    <property type="match status" value="1"/>
</dbReference>
<feature type="active site" evidence="9">
    <location>
        <position position="48"/>
    </location>
</feature>
<dbReference type="RefSeq" id="WP_227307667.1">
    <property type="nucleotide sequence ID" value="NZ_JAESVA010000003.1"/>
</dbReference>
<dbReference type="NCBIfam" id="TIGR02191">
    <property type="entry name" value="RNaseIII"/>
    <property type="match status" value="1"/>
</dbReference>
<comment type="similarity">
    <text evidence="2">Belongs to the ribonuclease III family.</text>
</comment>
<evidence type="ECO:0000256" key="9">
    <source>
        <dbReference type="HAMAP-Rule" id="MF_00104"/>
    </source>
</evidence>
<comment type="caution">
    <text evidence="12">The sequence shown here is derived from an EMBL/GenBank/DDBJ whole genome shotgun (WGS) entry which is preliminary data.</text>
</comment>
<dbReference type="Pfam" id="PF00035">
    <property type="entry name" value="dsrm"/>
    <property type="match status" value="1"/>
</dbReference>
<comment type="catalytic activity">
    <reaction evidence="1 9">
        <text>Endonucleolytic cleavage to 5'-phosphomonoester.</text>
        <dbReference type="EC" id="3.1.26.3"/>
    </reaction>
</comment>
<gene>
    <name evidence="9 12" type="primary">rnc</name>
    <name evidence="12" type="ORF">ACELLULO517_08695</name>
</gene>
<dbReference type="Pfam" id="PF14622">
    <property type="entry name" value="Ribonucleas_3_3"/>
    <property type="match status" value="1"/>
</dbReference>
<evidence type="ECO:0000256" key="5">
    <source>
        <dbReference type="ARBA" id="ARBA00022722"/>
    </source>
</evidence>
<dbReference type="EMBL" id="JAESVA010000003">
    <property type="protein sequence ID" value="MCB8880308.1"/>
    <property type="molecule type" value="Genomic_DNA"/>
</dbReference>
<keyword evidence="9" id="KW-0963">Cytoplasm</keyword>
<keyword evidence="5 9" id="KW-0540">Nuclease</keyword>
<proteinExistence type="inferred from homology"/>